<comment type="caution">
    <text evidence="2">The sequence shown here is derived from an EMBL/GenBank/DDBJ whole genome shotgun (WGS) entry which is preliminary data.</text>
</comment>
<evidence type="ECO:0000313" key="2">
    <source>
        <dbReference type="EMBL" id="KAF9063601.1"/>
    </source>
</evidence>
<dbReference type="AlphaFoldDB" id="A0A9P5U264"/>
<evidence type="ECO:0000313" key="3">
    <source>
        <dbReference type="Proteomes" id="UP000772434"/>
    </source>
</evidence>
<feature type="compositionally biased region" description="Polar residues" evidence="1">
    <location>
        <begin position="15"/>
        <end position="30"/>
    </location>
</feature>
<dbReference type="OrthoDB" id="3015251at2759"/>
<accession>A0A9P5U264</accession>
<protein>
    <submittedName>
        <fullName evidence="2">Uncharacterized protein</fullName>
    </submittedName>
</protein>
<dbReference type="Gene3D" id="3.30.450.60">
    <property type="match status" value="1"/>
</dbReference>
<dbReference type="Proteomes" id="UP000772434">
    <property type="component" value="Unassembled WGS sequence"/>
</dbReference>
<dbReference type="SUPFAM" id="SSF64356">
    <property type="entry name" value="SNARE-like"/>
    <property type="match status" value="1"/>
</dbReference>
<keyword evidence="3" id="KW-1185">Reference proteome</keyword>
<name>A0A9P5U264_9AGAR</name>
<reference evidence="2" key="1">
    <citation type="submission" date="2020-11" db="EMBL/GenBank/DDBJ databases">
        <authorList>
            <consortium name="DOE Joint Genome Institute"/>
            <person name="Ahrendt S."/>
            <person name="Riley R."/>
            <person name="Andreopoulos W."/>
            <person name="Labutti K."/>
            <person name="Pangilinan J."/>
            <person name="Ruiz-Duenas F.J."/>
            <person name="Barrasa J.M."/>
            <person name="Sanchez-Garcia M."/>
            <person name="Camarero S."/>
            <person name="Miyauchi S."/>
            <person name="Serrano A."/>
            <person name="Linde D."/>
            <person name="Babiker R."/>
            <person name="Drula E."/>
            <person name="Ayuso-Fernandez I."/>
            <person name="Pacheco R."/>
            <person name="Padilla G."/>
            <person name="Ferreira P."/>
            <person name="Barriuso J."/>
            <person name="Kellner H."/>
            <person name="Castanera R."/>
            <person name="Alfaro M."/>
            <person name="Ramirez L."/>
            <person name="Pisabarro A.G."/>
            <person name="Kuo A."/>
            <person name="Tritt A."/>
            <person name="Lipzen A."/>
            <person name="He G."/>
            <person name="Yan M."/>
            <person name="Ng V."/>
            <person name="Cullen D."/>
            <person name="Martin F."/>
            <person name="Rosso M.-N."/>
            <person name="Henrissat B."/>
            <person name="Hibbett D."/>
            <person name="Martinez A.T."/>
            <person name="Grigoriev I.V."/>
        </authorList>
    </citation>
    <scope>NUCLEOTIDE SEQUENCE</scope>
    <source>
        <strain evidence="2">AH 40177</strain>
    </source>
</reference>
<dbReference type="InterPro" id="IPR011012">
    <property type="entry name" value="Longin-like_dom_sf"/>
</dbReference>
<feature type="region of interest" description="Disordered" evidence="1">
    <location>
        <begin position="1"/>
        <end position="32"/>
    </location>
</feature>
<proteinExistence type="predicted"/>
<dbReference type="EMBL" id="JADNRY010000143">
    <property type="protein sequence ID" value="KAF9063601.1"/>
    <property type="molecule type" value="Genomic_DNA"/>
</dbReference>
<dbReference type="CDD" id="cd14837">
    <property type="entry name" value="AP3_Mu_N"/>
    <property type="match status" value="1"/>
</dbReference>
<organism evidence="2 3">
    <name type="scientific">Rhodocollybia butyracea</name>
    <dbReference type="NCBI Taxonomy" id="206335"/>
    <lineage>
        <taxon>Eukaryota</taxon>
        <taxon>Fungi</taxon>
        <taxon>Dikarya</taxon>
        <taxon>Basidiomycota</taxon>
        <taxon>Agaricomycotina</taxon>
        <taxon>Agaricomycetes</taxon>
        <taxon>Agaricomycetidae</taxon>
        <taxon>Agaricales</taxon>
        <taxon>Marasmiineae</taxon>
        <taxon>Omphalotaceae</taxon>
        <taxon>Rhodocollybia</taxon>
    </lineage>
</organism>
<evidence type="ECO:0000256" key="1">
    <source>
        <dbReference type="SAM" id="MobiDB-lite"/>
    </source>
</evidence>
<gene>
    <name evidence="2" type="ORF">BDP27DRAFT_1334971</name>
</gene>
<sequence length="196" mass="21719">MKTAALRTYNKKRGISNSNPRASVPSQTERNLTDDKAYQWRLQMSMGSRPPPPSRPPSTSPQFLVHFLGKTGQELSTTAYLLLHINAVNNALQKADCSEDVDPVIYVAPYNSANPSACCHVEVGDMRFLCPISGNVDPLFAFAFLQTFIDTLQEYLGTRCYQLFEETLDAGGHFLTTYSNALCDIVIPPSLLNKPL</sequence>